<dbReference type="PANTHER" id="PTHR24009:SF20">
    <property type="entry name" value="RNA-BINDING (RRM_RBD_RNP MOTIFS) FAMILY PROTEIN"/>
    <property type="match status" value="1"/>
</dbReference>
<keyword evidence="2 7" id="KW-0863">Zinc-finger</keyword>
<protein>
    <submittedName>
        <fullName evidence="12">Zf-CCCH domain-containing protein/RRM_6 domain-containing protein</fullName>
    </submittedName>
</protein>
<dbReference type="SMART" id="SM00356">
    <property type="entry name" value="ZnF_C3H1"/>
    <property type="match status" value="1"/>
</dbReference>
<dbReference type="Pfam" id="PF23182">
    <property type="entry name" value="PABC_AtC3H46"/>
    <property type="match status" value="1"/>
</dbReference>
<dbReference type="SUPFAM" id="SSF90229">
    <property type="entry name" value="CCCH zinc finger"/>
    <property type="match status" value="1"/>
</dbReference>
<dbReference type="PROSITE" id="PS50103">
    <property type="entry name" value="ZF_C3H1"/>
    <property type="match status" value="1"/>
</dbReference>
<feature type="zinc finger region" description="C3H1-type" evidence="7">
    <location>
        <begin position="221"/>
        <end position="248"/>
    </location>
</feature>
<evidence type="ECO:0000256" key="7">
    <source>
        <dbReference type="PROSITE-ProRule" id="PRU00723"/>
    </source>
</evidence>
<reference evidence="13" key="1">
    <citation type="submission" date="2016-04" db="EMBL/GenBank/DDBJ databases">
        <title>Cephalotus genome sequencing.</title>
        <authorList>
            <person name="Fukushima K."/>
            <person name="Hasebe M."/>
            <person name="Fang X."/>
        </authorList>
    </citation>
    <scope>NUCLEOTIDE SEQUENCE [LARGE SCALE GENOMIC DNA]</scope>
    <source>
        <strain evidence="13">cv. St1</strain>
    </source>
</reference>
<keyword evidence="5" id="KW-0238">DNA-binding</keyword>
<dbReference type="EMBL" id="BDDD01000381">
    <property type="protein sequence ID" value="GAV65050.1"/>
    <property type="molecule type" value="Genomic_DNA"/>
</dbReference>
<dbReference type="GO" id="GO:0003723">
    <property type="term" value="F:RNA binding"/>
    <property type="evidence" value="ECO:0007669"/>
    <property type="project" value="UniProtKB-UniRule"/>
</dbReference>
<evidence type="ECO:0000313" key="11">
    <source>
        <dbReference type="EMBL" id="GAV65050.1"/>
    </source>
</evidence>
<dbReference type="STRING" id="3775.A0A1Q3C4G4"/>
<comment type="caution">
    <text evidence="12">The sequence shown here is derived from an EMBL/GenBank/DDBJ whole genome shotgun (WGS) entry which is preliminary data.</text>
</comment>
<dbReference type="InParanoid" id="A0A1Q3C4G4"/>
<evidence type="ECO:0000256" key="3">
    <source>
        <dbReference type="ARBA" id="ARBA00022833"/>
    </source>
</evidence>
<evidence type="ECO:0000256" key="4">
    <source>
        <dbReference type="ARBA" id="ARBA00022884"/>
    </source>
</evidence>
<dbReference type="InterPro" id="IPR000504">
    <property type="entry name" value="RRM_dom"/>
</dbReference>
<dbReference type="EMBL" id="BDDD01001288">
    <property type="protein sequence ID" value="GAV74942.1"/>
    <property type="molecule type" value="Genomic_DNA"/>
</dbReference>
<feature type="non-terminal residue" evidence="12">
    <location>
        <position position="657"/>
    </location>
</feature>
<dbReference type="Gene3D" id="4.10.1000.10">
    <property type="entry name" value="Zinc finger, CCCH-type"/>
    <property type="match status" value="1"/>
</dbReference>
<dbReference type="FunCoup" id="A0A1Q3C4G4">
    <property type="interactions" value="816"/>
</dbReference>
<dbReference type="FunFam" id="3.30.70.330:FF:000678">
    <property type="entry name" value="zinc finger CCCH domain-containing protein 53-like isoform X2"/>
    <property type="match status" value="1"/>
</dbReference>
<keyword evidence="1 7" id="KW-0479">Metal-binding</keyword>
<dbReference type="InterPro" id="IPR034365">
    <property type="entry name" value="AtC3H46-like_RRM"/>
</dbReference>
<organism evidence="12 13">
    <name type="scientific">Cephalotus follicularis</name>
    <name type="common">Albany pitcher plant</name>
    <dbReference type="NCBI Taxonomy" id="3775"/>
    <lineage>
        <taxon>Eukaryota</taxon>
        <taxon>Viridiplantae</taxon>
        <taxon>Streptophyta</taxon>
        <taxon>Embryophyta</taxon>
        <taxon>Tracheophyta</taxon>
        <taxon>Spermatophyta</taxon>
        <taxon>Magnoliopsida</taxon>
        <taxon>eudicotyledons</taxon>
        <taxon>Gunneridae</taxon>
        <taxon>Pentapetalae</taxon>
        <taxon>rosids</taxon>
        <taxon>fabids</taxon>
        <taxon>Oxalidales</taxon>
        <taxon>Cephalotaceae</taxon>
        <taxon>Cephalotus</taxon>
    </lineage>
</organism>
<sequence>MDPFDTTNVLYSKIKSIDPENASKIMGYLLIQDIQERDLMRFAYGSVNLLNSLIIKVKTHLGLSSNTLSAPLNPIPRPTQNTLIPFSQTSPRIDNNGFLDFAQNPSSPSNTWPHSASPNNGTNFSPKSSPFLSYDNIRAASLLIPVNGGGDSSGGGGDFIDEFQLNDYLSFLNDSSSKNEEFLDPRLQLTGYSLNNGDTHLHRRSLSASDACLGSEDGGFGVGYKPCHYFARGFCKNGESCKYVHGSFGDSVVDVNSGGIAVGSPGKMEDLYLQHEEMMRMKAAQQQRLAAQLMGGGVSPLTYNKNVNLLLQQQNELQRSAAAELMMEEFYKFGLCRSERNDILAMGFAEKANSAARQIYLTFPADSSFTDEDVSNYFGMFGPVQDVRIPYQQKRMFGFVTFVHPETVKLILARGNPHFICDSRVLVKPYKEKGKVPDKRQQHLQQPLEIGKFSPCSSPSGLDTREPYDLGANMFYNAPEMMFRRRLEEHADFQQAIELQRTRLMNLQLPNMKNEFIHHHQRSSSVGSSVLLPTSTHINRDVHSPEGINQKFIEGNIDTFAANVPSTVTAKQQLLQEVTAVCPQNHDNGNGKGLSSNSEAFDHYESLLASPMKPAEDHLCDVSTLAEVNESTAFSASSPSENNATLPMVAPSSVVSH</sequence>
<evidence type="ECO:0000256" key="8">
    <source>
        <dbReference type="SAM" id="MobiDB-lite"/>
    </source>
</evidence>
<dbReference type="AlphaFoldDB" id="A0A1Q3C4G4"/>
<evidence type="ECO:0000259" key="9">
    <source>
        <dbReference type="PROSITE" id="PS50102"/>
    </source>
</evidence>
<dbReference type="Proteomes" id="UP000187406">
    <property type="component" value="Unassembled WGS sequence"/>
</dbReference>
<feature type="domain" description="C3H1-type" evidence="10">
    <location>
        <begin position="221"/>
        <end position="248"/>
    </location>
</feature>
<dbReference type="OrthoDB" id="1897736at2759"/>
<evidence type="ECO:0000256" key="6">
    <source>
        <dbReference type="PROSITE-ProRule" id="PRU00176"/>
    </source>
</evidence>
<evidence type="ECO:0000313" key="13">
    <source>
        <dbReference type="Proteomes" id="UP000187406"/>
    </source>
</evidence>
<keyword evidence="3 7" id="KW-0862">Zinc</keyword>
<dbReference type="PROSITE" id="PS50102">
    <property type="entry name" value="RRM"/>
    <property type="match status" value="1"/>
</dbReference>
<keyword evidence="4 6" id="KW-0694">RNA-binding</keyword>
<dbReference type="Pfam" id="PF00076">
    <property type="entry name" value="RRM_1"/>
    <property type="match status" value="1"/>
</dbReference>
<dbReference type="InterPro" id="IPR012677">
    <property type="entry name" value="Nucleotide-bd_a/b_plait_sf"/>
</dbReference>
<evidence type="ECO:0000256" key="2">
    <source>
        <dbReference type="ARBA" id="ARBA00022771"/>
    </source>
</evidence>
<name>A0A1Q3C4G4_CEPFO</name>
<dbReference type="InterPro" id="IPR000571">
    <property type="entry name" value="Znf_CCCH"/>
</dbReference>
<keyword evidence="13" id="KW-1185">Reference proteome</keyword>
<dbReference type="InterPro" id="IPR035979">
    <property type="entry name" value="RBD_domain_sf"/>
</dbReference>
<gene>
    <name evidence="11" type="ORF">CFOL_v3_08565</name>
    <name evidence="12" type="ORF">CFOL_v3_18422</name>
</gene>
<dbReference type="Pfam" id="PF00642">
    <property type="entry name" value="zf-CCCH"/>
    <property type="match status" value="1"/>
</dbReference>
<dbReference type="InterPro" id="IPR056276">
    <property type="entry name" value="AtC3H46-like_PABC-like"/>
</dbReference>
<proteinExistence type="predicted"/>
<evidence type="ECO:0000256" key="5">
    <source>
        <dbReference type="ARBA" id="ARBA00023125"/>
    </source>
</evidence>
<dbReference type="Gene3D" id="3.30.70.330">
    <property type="match status" value="1"/>
</dbReference>
<evidence type="ECO:0000256" key="1">
    <source>
        <dbReference type="ARBA" id="ARBA00022723"/>
    </source>
</evidence>
<dbReference type="InterPro" id="IPR036855">
    <property type="entry name" value="Znf_CCCH_sf"/>
</dbReference>
<evidence type="ECO:0000259" key="10">
    <source>
        <dbReference type="PROSITE" id="PS50103"/>
    </source>
</evidence>
<dbReference type="GO" id="GO:0008270">
    <property type="term" value="F:zinc ion binding"/>
    <property type="evidence" value="ECO:0007669"/>
    <property type="project" value="UniProtKB-KW"/>
</dbReference>
<feature type="region of interest" description="Disordered" evidence="8">
    <location>
        <begin position="104"/>
        <end position="124"/>
    </location>
</feature>
<reference evidence="12" key="2">
    <citation type="journal article" date="2017" name="Nat. Ecol. Evol.">
        <title>Genome of the pitcher plant Cephalotus reveals genetic changes associated with carnivory.</title>
        <authorList>
            <person name="Fukushima K."/>
            <person name="Fang X."/>
            <person name="Alvarez-Ponce D."/>
            <person name="Cai H."/>
            <person name="Carretero-Paulet L."/>
            <person name="Chen C."/>
            <person name="Chang T."/>
            <person name="Farr K.M."/>
            <person name="Fujita T."/>
            <person name="Hiwatashi Y."/>
            <person name="Hoshi Y."/>
            <person name="Imai T."/>
            <person name="Kasahara M."/>
            <person name="Librado P."/>
            <person name="Mao L."/>
            <person name="Mori H."/>
            <person name="Nishiyama T."/>
            <person name="Nozawa M."/>
            <person name="Palfalvi G."/>
            <person name="Pollard S.T."/>
            <person name="Rozas J."/>
            <person name="Sanchez-Gracia A."/>
            <person name="Sankoff D."/>
            <person name="Shibata T.F."/>
            <person name="Shigenobu S."/>
            <person name="Sumikawa N."/>
            <person name="Uzawa T."/>
            <person name="Xie M."/>
            <person name="Zheng C."/>
            <person name="Pollock D.D."/>
            <person name="Albert V.A."/>
            <person name="Li S."/>
            <person name="Hasebe M."/>
        </authorList>
    </citation>
    <scope>NUCLEOTIDE SEQUENCE</scope>
    <source>
        <strain evidence="12">St1</strain>
    </source>
</reference>
<dbReference type="SUPFAM" id="SSF54928">
    <property type="entry name" value="RNA-binding domain, RBD"/>
    <property type="match status" value="1"/>
</dbReference>
<feature type="domain" description="RRM" evidence="9">
    <location>
        <begin position="357"/>
        <end position="433"/>
    </location>
</feature>
<dbReference type="CDD" id="cd12458">
    <property type="entry name" value="RRM_AtC3H46_like"/>
    <property type="match status" value="1"/>
</dbReference>
<dbReference type="SMART" id="SM00360">
    <property type="entry name" value="RRM"/>
    <property type="match status" value="1"/>
</dbReference>
<accession>A0A1Q3C4G4</accession>
<dbReference type="PANTHER" id="PTHR24009">
    <property type="entry name" value="RNA-BINDING (RRM/RBD/RNP MOTIFS)"/>
    <property type="match status" value="1"/>
</dbReference>
<evidence type="ECO:0000313" key="12">
    <source>
        <dbReference type="EMBL" id="GAV74942.1"/>
    </source>
</evidence>
<dbReference type="GO" id="GO:0003677">
    <property type="term" value="F:DNA binding"/>
    <property type="evidence" value="ECO:0007669"/>
    <property type="project" value="UniProtKB-KW"/>
</dbReference>